<keyword evidence="2" id="KW-1185">Reference proteome</keyword>
<dbReference type="AlphaFoldDB" id="A0A4R7F047"/>
<reference evidence="1 2" key="1">
    <citation type="submission" date="2019-03" db="EMBL/GenBank/DDBJ databases">
        <title>Genomic Encyclopedia of Archaeal and Bacterial Type Strains, Phase II (KMG-II): from individual species to whole genera.</title>
        <authorList>
            <person name="Goeker M."/>
        </authorList>
    </citation>
    <scope>NUCLEOTIDE SEQUENCE [LARGE SCALE GENOMIC DNA]</scope>
    <source>
        <strain evidence="1 2">DSM 28213</strain>
    </source>
</reference>
<sequence>MFLFLTSVFVFSSCSSDKDFSLEKKSNHSYKEKSIDLDFIGERHNRGLEYIYNEITEKGISFDIDSYSESYDKINTITENYFEYSNIDDTKEVYFFNKKDIDVFLNEKINFGVDAKHILKQYNLLFDNDDELDVTYRKMSNLNDELEFLYSNSLLFDKEYLILKSYMVTGLYSLQYWGQNIDNWILNIDRNIERKTNRNQIKSWDWNRFKRAVKNMAKADARGAGVGLVGGFVFGSAADPAGTVLGAAGGAVAMGMNGSAVAGVVELLMDILCLLNSLKIL</sequence>
<evidence type="ECO:0000313" key="1">
    <source>
        <dbReference type="EMBL" id="TDS55935.1"/>
    </source>
</evidence>
<protein>
    <submittedName>
        <fullName evidence="1">Uncharacterized protein</fullName>
    </submittedName>
</protein>
<proteinExistence type="predicted"/>
<dbReference type="EMBL" id="SOAG01000021">
    <property type="protein sequence ID" value="TDS55935.1"/>
    <property type="molecule type" value="Genomic_DNA"/>
</dbReference>
<evidence type="ECO:0000313" key="2">
    <source>
        <dbReference type="Proteomes" id="UP000295215"/>
    </source>
</evidence>
<dbReference type="Proteomes" id="UP000295215">
    <property type="component" value="Unassembled WGS sequence"/>
</dbReference>
<comment type="caution">
    <text evidence="1">The sequence shown here is derived from an EMBL/GenBank/DDBJ whole genome shotgun (WGS) entry which is preliminary data.</text>
</comment>
<name>A0A4R7F047_9FLAO</name>
<organism evidence="1 2">
    <name type="scientific">Myroides indicus</name>
    <dbReference type="NCBI Taxonomy" id="1323422"/>
    <lineage>
        <taxon>Bacteria</taxon>
        <taxon>Pseudomonadati</taxon>
        <taxon>Bacteroidota</taxon>
        <taxon>Flavobacteriia</taxon>
        <taxon>Flavobacteriales</taxon>
        <taxon>Flavobacteriaceae</taxon>
        <taxon>Myroides</taxon>
    </lineage>
</organism>
<gene>
    <name evidence="1" type="ORF">C8P70_12156</name>
</gene>
<accession>A0A4R7F047</accession>